<sequence length="87" mass="9029">MIRTEAAGPIDASPSVAATVQATSRHWTIRPPANPASSAPGVCGRPNNCAADSAMWIATTPANSRIASGSRCAANRGSRVWTKRVIQ</sequence>
<protein>
    <submittedName>
        <fullName evidence="1">Uncharacterized protein</fullName>
    </submittedName>
</protein>
<accession>A0A2A2K0B2</accession>
<gene>
    <name evidence="1" type="ORF">WR25_20367</name>
</gene>
<keyword evidence="2" id="KW-1185">Reference proteome</keyword>
<proteinExistence type="predicted"/>
<dbReference type="Proteomes" id="UP000218231">
    <property type="component" value="Unassembled WGS sequence"/>
</dbReference>
<evidence type="ECO:0000313" key="1">
    <source>
        <dbReference type="EMBL" id="PAV67322.1"/>
    </source>
</evidence>
<dbReference type="AlphaFoldDB" id="A0A2A2K0B2"/>
<dbReference type="EMBL" id="LIAE01009953">
    <property type="protein sequence ID" value="PAV67322.1"/>
    <property type="molecule type" value="Genomic_DNA"/>
</dbReference>
<comment type="caution">
    <text evidence="1">The sequence shown here is derived from an EMBL/GenBank/DDBJ whole genome shotgun (WGS) entry which is preliminary data.</text>
</comment>
<organism evidence="1 2">
    <name type="scientific">Diploscapter pachys</name>
    <dbReference type="NCBI Taxonomy" id="2018661"/>
    <lineage>
        <taxon>Eukaryota</taxon>
        <taxon>Metazoa</taxon>
        <taxon>Ecdysozoa</taxon>
        <taxon>Nematoda</taxon>
        <taxon>Chromadorea</taxon>
        <taxon>Rhabditida</taxon>
        <taxon>Rhabditina</taxon>
        <taxon>Rhabditomorpha</taxon>
        <taxon>Rhabditoidea</taxon>
        <taxon>Rhabditidae</taxon>
        <taxon>Diploscapter</taxon>
    </lineage>
</organism>
<reference evidence="1 2" key="1">
    <citation type="journal article" date="2017" name="Curr. Biol.">
        <title>Genome architecture and evolution of a unichromosomal asexual nematode.</title>
        <authorList>
            <person name="Fradin H."/>
            <person name="Zegar C."/>
            <person name="Gutwein M."/>
            <person name="Lucas J."/>
            <person name="Kovtun M."/>
            <person name="Corcoran D."/>
            <person name="Baugh L.R."/>
            <person name="Kiontke K."/>
            <person name="Gunsalus K."/>
            <person name="Fitch D.H."/>
            <person name="Piano F."/>
        </authorList>
    </citation>
    <scope>NUCLEOTIDE SEQUENCE [LARGE SCALE GENOMIC DNA]</scope>
    <source>
        <strain evidence="1">PF1309</strain>
    </source>
</reference>
<name>A0A2A2K0B2_9BILA</name>
<evidence type="ECO:0000313" key="2">
    <source>
        <dbReference type="Proteomes" id="UP000218231"/>
    </source>
</evidence>